<dbReference type="EMBL" id="LVLJ01001232">
    <property type="protein sequence ID" value="OAE30848.1"/>
    <property type="molecule type" value="Genomic_DNA"/>
</dbReference>
<organism evidence="2 3">
    <name type="scientific">Marchantia polymorpha subsp. ruderalis</name>
    <dbReference type="NCBI Taxonomy" id="1480154"/>
    <lineage>
        <taxon>Eukaryota</taxon>
        <taxon>Viridiplantae</taxon>
        <taxon>Streptophyta</taxon>
        <taxon>Embryophyta</taxon>
        <taxon>Marchantiophyta</taxon>
        <taxon>Marchantiopsida</taxon>
        <taxon>Marchantiidae</taxon>
        <taxon>Marchantiales</taxon>
        <taxon>Marchantiaceae</taxon>
        <taxon>Marchantia</taxon>
    </lineage>
</organism>
<reference evidence="2" key="1">
    <citation type="submission" date="2016-03" db="EMBL/GenBank/DDBJ databases">
        <title>Mechanisms controlling the formation of the plant cell surface in tip-growing cells are functionally conserved among land plants.</title>
        <authorList>
            <person name="Honkanen S."/>
            <person name="Jones V.A."/>
            <person name="Morieri G."/>
            <person name="Champion C."/>
            <person name="Hetherington A.J."/>
            <person name="Kelly S."/>
            <person name="Saint-Marcoux D."/>
            <person name="Proust H."/>
            <person name="Prescott H."/>
            <person name="Dolan L."/>
        </authorList>
    </citation>
    <scope>NUCLEOTIDE SEQUENCE [LARGE SCALE GENOMIC DNA]</scope>
    <source>
        <tissue evidence="2">Whole gametophyte</tissue>
    </source>
</reference>
<dbReference type="Proteomes" id="UP000077202">
    <property type="component" value="Unassembled WGS sequence"/>
</dbReference>
<gene>
    <name evidence="2" type="ORF">AXG93_2615s1030</name>
</gene>
<name>A0A176WCB4_MARPO</name>
<feature type="region of interest" description="Disordered" evidence="1">
    <location>
        <begin position="61"/>
        <end position="97"/>
    </location>
</feature>
<proteinExistence type="predicted"/>
<dbReference type="AlphaFoldDB" id="A0A176WCB4"/>
<sequence length="150" mass="16906">MKNRRRVGNKEHGHYHSECMQPAARRTVQFVDTETGVYYTLPDEEYEEEAHLLYQIHEGFGRGRAQPPRTVTAPPRVYTGSEGGGAPIGQTSEPPQPRTLFKTVDIPPQEQTALTMAKQSVWIIQRNNAARLARNNEGRESLGQEFSWGG</sequence>
<accession>A0A176WCB4</accession>
<evidence type="ECO:0000313" key="2">
    <source>
        <dbReference type="EMBL" id="OAE30848.1"/>
    </source>
</evidence>
<protein>
    <submittedName>
        <fullName evidence="2">Uncharacterized protein</fullName>
    </submittedName>
</protein>
<keyword evidence="3" id="KW-1185">Reference proteome</keyword>
<evidence type="ECO:0000313" key="3">
    <source>
        <dbReference type="Proteomes" id="UP000077202"/>
    </source>
</evidence>
<evidence type="ECO:0000256" key="1">
    <source>
        <dbReference type="SAM" id="MobiDB-lite"/>
    </source>
</evidence>
<comment type="caution">
    <text evidence="2">The sequence shown here is derived from an EMBL/GenBank/DDBJ whole genome shotgun (WGS) entry which is preliminary data.</text>
</comment>